<keyword evidence="4 7" id="KW-0472">Membrane</keyword>
<evidence type="ECO:0000256" key="8">
    <source>
        <dbReference type="SAM" id="MobiDB-lite"/>
    </source>
</evidence>
<dbReference type="PANTHER" id="PTHR38766">
    <property type="entry name" value="FLAGELLAR PROTEIN FLIO"/>
    <property type="match status" value="1"/>
</dbReference>
<dbReference type="InterPro" id="IPR022781">
    <property type="entry name" value="Flagellar_biosynth_FliO"/>
</dbReference>
<accession>A0A2Z6B1T7</accession>
<evidence type="ECO:0000256" key="1">
    <source>
        <dbReference type="ARBA" id="ARBA00022475"/>
    </source>
</evidence>
<evidence type="ECO:0000256" key="2">
    <source>
        <dbReference type="ARBA" id="ARBA00022692"/>
    </source>
</evidence>
<keyword evidence="2 7" id="KW-0812">Transmembrane</keyword>
<comment type="subcellular location">
    <subcellularLocation>
        <location evidence="7">Cell membrane</location>
    </subcellularLocation>
    <subcellularLocation>
        <location evidence="7">Bacterial flagellum basal body</location>
    </subcellularLocation>
</comment>
<keyword evidence="5 7" id="KW-0975">Bacterial flagellum</keyword>
<comment type="similarity">
    <text evidence="6 7">Belongs to the FliO/MopB family.</text>
</comment>
<dbReference type="GO" id="GO:0009425">
    <property type="term" value="C:bacterial-type flagellum basal body"/>
    <property type="evidence" value="ECO:0007669"/>
    <property type="project" value="UniProtKB-SubCell"/>
</dbReference>
<feature type="compositionally biased region" description="Basic and acidic residues" evidence="8">
    <location>
        <begin position="142"/>
        <end position="151"/>
    </location>
</feature>
<dbReference type="InterPro" id="IPR052205">
    <property type="entry name" value="FliO/MopB"/>
</dbReference>
<evidence type="ECO:0000256" key="6">
    <source>
        <dbReference type="ARBA" id="ARBA00037937"/>
    </source>
</evidence>
<keyword evidence="9" id="KW-0282">Flagellum</keyword>
<gene>
    <name evidence="9" type="ORF">DFE_2674</name>
</gene>
<evidence type="ECO:0000256" key="4">
    <source>
        <dbReference type="ARBA" id="ARBA00023136"/>
    </source>
</evidence>
<name>A0A2Z6B1T7_9BACT</name>
<dbReference type="PANTHER" id="PTHR38766:SF1">
    <property type="entry name" value="FLAGELLAR PROTEIN FLIO"/>
    <property type="match status" value="1"/>
</dbReference>
<keyword evidence="1 7" id="KW-1003">Cell membrane</keyword>
<sequence>MNFRHVVRATRVWGAVAVVLLTPAICMAEKAAATVNDLPTTPSLGGEALKVAGILCLMLAFIFAGFWLLKRYGHRAGLGLLSQNDLKMEGQLALGPKKYVVVVRFLNKRMVLGVTDSHINLLTEMDAGHDDDSETDFTQSLEEARSKDRTP</sequence>
<feature type="transmembrane region" description="Helical" evidence="7">
    <location>
        <begin position="52"/>
        <end position="69"/>
    </location>
</feature>
<dbReference type="GO" id="GO:0044781">
    <property type="term" value="P:bacterial-type flagellum organization"/>
    <property type="evidence" value="ECO:0007669"/>
    <property type="project" value="UniProtKB-UniRule"/>
</dbReference>
<proteinExistence type="inferred from homology"/>
<reference evidence="9 10" key="1">
    <citation type="journal article" date="2018" name="Sci. Adv.">
        <title>Multi-heme cytochromes provide a pathway for survival in energy-limited environments.</title>
        <authorList>
            <person name="Deng X."/>
            <person name="Dohmae N."/>
            <person name="Nealson K.H."/>
            <person name="Hashimoto K."/>
            <person name="Okamoto A."/>
        </authorList>
    </citation>
    <scope>NUCLEOTIDE SEQUENCE [LARGE SCALE GENOMIC DNA]</scope>
    <source>
        <strain evidence="9 10">IS5</strain>
    </source>
</reference>
<dbReference type="AlphaFoldDB" id="A0A2Z6B1T7"/>
<evidence type="ECO:0000256" key="7">
    <source>
        <dbReference type="RuleBase" id="RU362064"/>
    </source>
</evidence>
<dbReference type="GO" id="GO:0005886">
    <property type="term" value="C:plasma membrane"/>
    <property type="evidence" value="ECO:0007669"/>
    <property type="project" value="UniProtKB-SubCell"/>
</dbReference>
<dbReference type="RefSeq" id="WP_232034784.1">
    <property type="nucleotide sequence ID" value="NZ_AP017378.1"/>
</dbReference>
<evidence type="ECO:0000256" key="5">
    <source>
        <dbReference type="ARBA" id="ARBA00023143"/>
    </source>
</evidence>
<dbReference type="KEGG" id="dfl:DFE_2674"/>
<dbReference type="EMBL" id="AP017378">
    <property type="protein sequence ID" value="BBD09400.1"/>
    <property type="molecule type" value="Genomic_DNA"/>
</dbReference>
<protein>
    <recommendedName>
        <fullName evidence="7">Flagellar protein</fullName>
    </recommendedName>
</protein>
<evidence type="ECO:0000313" key="10">
    <source>
        <dbReference type="Proteomes" id="UP000269883"/>
    </source>
</evidence>
<keyword evidence="9" id="KW-0966">Cell projection</keyword>
<feature type="region of interest" description="Disordered" evidence="8">
    <location>
        <begin position="130"/>
        <end position="151"/>
    </location>
</feature>
<keyword evidence="3 7" id="KW-1133">Transmembrane helix</keyword>
<evidence type="ECO:0000256" key="3">
    <source>
        <dbReference type="ARBA" id="ARBA00022989"/>
    </source>
</evidence>
<dbReference type="NCBIfam" id="TIGR03500">
    <property type="entry name" value="FliO_TIGR"/>
    <property type="match status" value="1"/>
</dbReference>
<evidence type="ECO:0000313" key="9">
    <source>
        <dbReference type="EMBL" id="BBD09400.1"/>
    </source>
</evidence>
<organism evidence="9 10">
    <name type="scientific">Desulfovibrio ferrophilus</name>
    <dbReference type="NCBI Taxonomy" id="241368"/>
    <lineage>
        <taxon>Bacteria</taxon>
        <taxon>Pseudomonadati</taxon>
        <taxon>Thermodesulfobacteriota</taxon>
        <taxon>Desulfovibrionia</taxon>
        <taxon>Desulfovibrionales</taxon>
        <taxon>Desulfovibrionaceae</taxon>
        <taxon>Desulfovibrio</taxon>
    </lineage>
</organism>
<keyword evidence="9" id="KW-0969">Cilium</keyword>
<keyword evidence="10" id="KW-1185">Reference proteome</keyword>
<dbReference type="Proteomes" id="UP000269883">
    <property type="component" value="Chromosome"/>
</dbReference>
<dbReference type="Pfam" id="PF04347">
    <property type="entry name" value="FliO"/>
    <property type="match status" value="1"/>
</dbReference>